<dbReference type="InterPro" id="IPR038765">
    <property type="entry name" value="Papain-like_cys_pep_sf"/>
</dbReference>
<comment type="caution">
    <text evidence="28">The sequence shown here is derived from an EMBL/GenBank/DDBJ whole genome shotgun (WGS) entry which is preliminary data.</text>
</comment>
<feature type="domain" description="USP" evidence="27">
    <location>
        <begin position="2052"/>
        <end position="2376"/>
    </location>
</feature>
<dbReference type="InterPro" id="IPR028889">
    <property type="entry name" value="USP"/>
</dbReference>
<dbReference type="PANTHER" id="PTHR10468:SF3">
    <property type="entry name" value="ALPHA-1,3-MANNOSYL-GLYCOPROTEIN 2-BETA-N-ACETYLGLUCOSAMINYLTRANSFERASE"/>
    <property type="match status" value="1"/>
</dbReference>
<evidence type="ECO:0000256" key="9">
    <source>
        <dbReference type="ARBA" id="ARBA00022676"/>
    </source>
</evidence>
<dbReference type="InterPro" id="IPR052261">
    <property type="entry name" value="Glycosyltransferase_13"/>
</dbReference>
<dbReference type="SUPFAM" id="SSF48371">
    <property type="entry name" value="ARM repeat"/>
    <property type="match status" value="1"/>
</dbReference>
<comment type="subcellular location">
    <subcellularLocation>
        <location evidence="3">Golgi apparatus membrane</location>
        <topology evidence="3">Single-pass type II membrane protein</topology>
    </subcellularLocation>
</comment>
<comment type="catalytic activity">
    <reaction evidence="24">
        <text>N(4)-(alpha-D-Man-(1-&gt;3)-[alpha-D-Man-(1-&gt;3)-[alpha-D-Man-(1-&gt;6)]-alpha-D-Man-(1-&gt;6)]-beta-D-Man-(1-&gt;4)-beta-D-GlcNAc-(1-&gt;4)-beta-D-GlcNAc)-L-asparaginyl-[protein] (N-glucan mannose isomer 5A1,2) + UDP-N-acetyl-alpha-D-glucosamine = N(4)-{beta-D-GlcNAc-(1-&gt;2)-alpha-D-Man-(1-&gt;3)-[alpha-D-Man-(1-&gt;3)-[alpha-D-Man-(1-&gt;6)]-alpha-D-Man-(1-&gt;6)]-beta-D-Man-(1-&gt;4)-beta-D-GlcNAc-(1-&gt;4)-beta-D-GlcNAc}-L-asparaginyl-[protein] + UDP + H(+)</text>
        <dbReference type="Rhea" id="RHEA:11456"/>
        <dbReference type="Rhea" id="RHEA-COMP:14367"/>
        <dbReference type="Rhea" id="RHEA-COMP:14368"/>
        <dbReference type="ChEBI" id="CHEBI:15378"/>
        <dbReference type="ChEBI" id="CHEBI:57705"/>
        <dbReference type="ChEBI" id="CHEBI:58223"/>
        <dbReference type="ChEBI" id="CHEBI:59087"/>
        <dbReference type="ChEBI" id="CHEBI:60625"/>
        <dbReference type="EC" id="2.4.1.101"/>
    </reaction>
</comment>
<comment type="function">
    <text evidence="21">Initiates complex N-linked carbohydrate formation. Essential for the conversion of high-mannose to hybrid and complex N-glycans.</text>
</comment>
<evidence type="ECO:0000256" key="5">
    <source>
        <dbReference type="ARBA" id="ARBA00006492"/>
    </source>
</evidence>
<dbReference type="Pfam" id="PF00443">
    <property type="entry name" value="UCH"/>
    <property type="match status" value="1"/>
</dbReference>
<reference evidence="28 29" key="1">
    <citation type="journal article" date="2017" name="Curr. Biol.">
        <title>Genome architecture and evolution of a unichromosomal asexual nematode.</title>
        <authorList>
            <person name="Fradin H."/>
            <person name="Zegar C."/>
            <person name="Gutwein M."/>
            <person name="Lucas J."/>
            <person name="Kovtun M."/>
            <person name="Corcoran D."/>
            <person name="Baugh L.R."/>
            <person name="Kiontke K."/>
            <person name="Gunsalus K."/>
            <person name="Fitch D.H."/>
            <person name="Piano F."/>
        </authorList>
    </citation>
    <scope>NUCLEOTIDE SEQUENCE [LARGE SCALE GENOMIC DNA]</scope>
    <source>
        <strain evidence="28">PF1309</strain>
    </source>
</reference>
<keyword evidence="18" id="KW-0333">Golgi apparatus</keyword>
<evidence type="ECO:0000256" key="14">
    <source>
        <dbReference type="ARBA" id="ARBA00022801"/>
    </source>
</evidence>
<dbReference type="EMBL" id="LIAE01010230">
    <property type="protein sequence ID" value="PAV65001.1"/>
    <property type="molecule type" value="Genomic_DNA"/>
</dbReference>
<feature type="region of interest" description="Disordered" evidence="25">
    <location>
        <begin position="3053"/>
        <end position="3129"/>
    </location>
</feature>
<keyword evidence="15" id="KW-0788">Thiol protease</keyword>
<feature type="compositionally biased region" description="Polar residues" evidence="25">
    <location>
        <begin position="473"/>
        <end position="488"/>
    </location>
</feature>
<keyword evidence="9" id="KW-0328">Glycosyltransferase</keyword>
<keyword evidence="20" id="KW-0464">Manganese</keyword>
<dbReference type="GO" id="GO:0006508">
    <property type="term" value="P:proteolysis"/>
    <property type="evidence" value="ECO:0007669"/>
    <property type="project" value="UniProtKB-KW"/>
</dbReference>
<dbReference type="GO" id="GO:0046872">
    <property type="term" value="F:metal ion binding"/>
    <property type="evidence" value="ECO:0007669"/>
    <property type="project" value="UniProtKB-KW"/>
</dbReference>
<evidence type="ECO:0000256" key="25">
    <source>
        <dbReference type="SAM" id="MobiDB-lite"/>
    </source>
</evidence>
<evidence type="ECO:0000259" key="27">
    <source>
        <dbReference type="PROSITE" id="PS50235"/>
    </source>
</evidence>
<proteinExistence type="inferred from homology"/>
<feature type="compositionally biased region" description="Pro residues" evidence="25">
    <location>
        <begin position="3119"/>
        <end position="3129"/>
    </location>
</feature>
<dbReference type="GO" id="GO:0004843">
    <property type="term" value="F:cysteine-type deubiquitinase activity"/>
    <property type="evidence" value="ECO:0007669"/>
    <property type="project" value="UniProtKB-EC"/>
</dbReference>
<comment type="cofactor">
    <cofactor evidence="2">
        <name>Mn(2+)</name>
        <dbReference type="ChEBI" id="CHEBI:29035"/>
    </cofactor>
</comment>
<dbReference type="PROSITE" id="PS50235">
    <property type="entry name" value="USP_3"/>
    <property type="match status" value="1"/>
</dbReference>
<keyword evidence="17 26" id="KW-1133">Transmembrane helix</keyword>
<evidence type="ECO:0000256" key="16">
    <source>
        <dbReference type="ARBA" id="ARBA00022968"/>
    </source>
</evidence>
<sequence length="3129" mass="358163">MRMAKKIRLLSCRLRLGPQLFLYTALVAIVILFLYGLLSFHNENPQHRSRISGIVQLKPYLDNIIDNSPPKLTNTTHFIAAILVICATRPGALKNHLDQLIQHRPSATSFPILISQDGHMSAVQDVASSFVKSNKGIFHMQHVQIKPATGKKSNYALIAEHYKWALDKTFTSGYDTVIVTEGWMLFASLWNELSPNWPSIYWDDWMRRPEIRQGRSCLRPEISRTAHNMKLAGKGSSNGLYKKFLSEISAAQESIDFSLLPHEPLLEKYYDHNMQKTLSEALVVNISEITDFTWNPTHQYRVAFENTRQWFNLAKSLGIMVDIRGGMMRTAYKSVISVMHKGCRLHIHPHTLNIENIGSWTYEPDWDKMYRYLEFESVYCKIGKYEGKCNPYSDEMKQWFEKKRWLSKKISYNHMQHGHQLVQTILFRVNPQMADEDRQNQNSSFGSSLTNSGMKRTVSSAEWSGALLGNGGSVNASEQSSSSGQNDTAAREETKSNDVNEVQMTDPDSEVPSTSNVQLESEMYDAETEQIDQLQQSGEVLSQAVLESMHNAVLSANRYSSIRMPDEDQFIFILDQAIKVVQTGLDVPGSEIAERLKFLVDKILIPYFYRSFADAEIHILSSDQYALPAAIKYMKLLKLRLSNNRENEAHLDYITILNSILAKHSRYRLNTHQNSECLLKWLGEELIDMVSYDAVQRIIVPQYSIENNFPKCYLLSFFYLSGCCRVFVDHVKAVMNEQTPFLTCHVFLEPFANCCDFIVPSIFNEICSDILVKIMQRIENISDEQMDYGKIKGEIEETHLWRMIAAAMELFGRNYECSPEDERDQSLKCMQELQIARLNYLKGILSHGVFNSRISALDVFINGLSRKYDAYSFSLQNSRTFEWFKTSNIFNILIRDNLHSSIYVERLERLLKELIAVNAFDKRIISALWEGQQEKLGIIQRNIIRILSKIVPHLQHQLIVDFFKMLENSWYDNESKNQKMAVLEMIRVMGIETADRIREEGPKIILNKSLQFLWQMINNYDNESEYSSSDERNAVTETAYILLDKAMDTVHGRETVIPLVCELALQTIALSEQLPATGCFSLVVICAISLFNRILDRFDELDDDISEATLSTFFSKIKSFTLTVDLARNLIQLIDYFDKSLMGSTERLNVSSDSSQVESQDNVVYQIRVHFTLLVQYLRFDDSIKNNEWSKMMESLWSTVIGVRTEGLKDICLDYFMRIIEMMTVTANPFIVQLFDNCMYIPPERLSLMGFNCFKAMMHRVNMEKESIVETPAGMRSLTVDIKGEDYLWRLITEGNDQVWEQAAEMYVRLYYNIGCMGEVELDISFVTAVVNKCMEKLDAEVSKEDADGGSGISRERRVGNVLMTLRRLLEQNEACLKVANRVRTPLAKSILGKPLCIQVRIRDEDLRRSSNSDEDNVIPVWVSDNLYFKELMEYLHPIYKHNVDGQVHIHNLFLFERLHDQENRRLTFEHWPRTLRELGFHLRAEVDLRSERDRLVCDESLTDDEERNEIEKQMGVALSINKKYVDFLLQLADEPIFTNICLQLLLSIPPSPSYKMEIEQILQSSSDLRNLLSHFTSSSTRVYALFILSHLLLPSSYFACAESIKHQRNFFFSQGIASCLQWLHNSPSICPPHNPPLLSAFWHLLFRLLSLFIPPLLHSTRRVQHQHPDPFIRSYIHNVKTIPPKQNSKFYAMSLYTIMHLIGNKLIEINFENDDRIEEFLRELQLDKDATGDLSDYVLITADFFDYSDSLCSDSFAVLCLLAVCNSKQALLMFEDTKFFDVVMAQFYDERQMVCDTCTTSLVNLMSVFSSVNLPVVLQFMDKLFAAIPEANELVCQQFWNTLQMMISHLRVNSIHSKQPLPVLNDLEKKLQDEIKWITDVKNVAQETQQSFASESTLYGHLNLCYSLVISSSTLLPADCLQLAALLIDYFIFPSSRTFQQFRKQKELEEIPRSLTTAEMQNSQSSSLAVSPIPRSASAYPISPRIIPVCLSDDCQRSAAQLLTALSIRSLDCFQFVCEQVKELFYEHDFVNRNVWNHQSEYRLRRGAKYVGLRNGGATCYMNSVLQILFTNMELRNAIISTVVPPAVVESGSSAPSADSSTSQAEPYSIRMLRAVQNCFAHMLGCEVKAYTPDDIWANIRINGASAMNVHEQQDALEFFNSIADAVDEGMKTINSEKLFENFFSGSFEDQKICKDCPHKYSNTQPFTSLSVDVKNGWSLERSLEEYVKGDVLENDNAYHCELCNKKVRCVKRLVFNKLPPYLLVQLKRFSWDWERDTPIKSNEYFEFPLDCIDLYPYTSEGIARIDEGLSLEEDKRQIYRLRGVIVHSGQATGGHYYSFIRSNDDNKWYKFDDSEVTPYFANEEDMRQKWFGSNTSEFDDAPSHATSPSACAAASDISDSSRTHPASPLTRLHKDLSNLSLASKFRQLPPHLEQRVSEENTRILHERNEFSHIYFHFINYITTEAIKSNDEDMMLCAVKLFSHFLLQTGLHAASHLRTSHHWEEIMKKFMENDATRQWLVEKVLISDLTEFFLIHCPVKEVREFYGGILQLCLSEDAIVQFLLDVYNTSRSNGEEKALEVMFVLLKLRQHSQQFDRLLRSNLHIMLLDLYRHSISSNQFSLRTSFCHSVNVFLLELLRHIDWKDHSLNQADEEMPKNPFMGEPCVHWSELASLSAASSDHGFKRLELFLFSQETKHIHVNGSIAFLLGSVLSNPAQAHHLIQNNTQSEMCQSDRLLCFYSFENRNNSSVIIDCLLYLIMHTNSFRTREWAMKSFFMLGKIEDTLVRYRLEHVISESNLQDVRGRSFSFTGLRSLLDLPTDKQNVLLRVLVIVLESWPESIALDVFHSNSALRSFATILLSTFLSRHSHTSPIGADKQAEGMNASEWTVPTNEDAPKRLQEFIAKLEEKVRESEMMNDGKNDVIQEEDIPEASDQPLDLSVSSAATAISPAPEIAPFPDDDLSFNGSANANSANSPASSATNATPHFSAPSPTHCTRMASPTQSQSSSSAGEKRPCPVDFKEDNEMISQEKRKHSVILDPIAELRMDTNSTTATAASAPVPASLTSDQSIPMEGMEGVQESEQSNGPLPTPETAPNTEDEMQEILATSKPASDVQPKPSTPLPDYQPY</sequence>
<protein>
    <recommendedName>
        <fullName evidence="23">N-glycosyl-oligosaccharide-glycoprotein N-acetylglucosaminyltransferase I</fullName>
        <ecNumber evidence="22">2.4.1.101</ecNumber>
        <ecNumber evidence="7">3.4.19.12</ecNumber>
    </recommendedName>
</protein>
<dbReference type="FunFam" id="3.90.70.10:FF:000022">
    <property type="entry name" value="Ubiquitin carboxyl-terminal hydrolase 24"/>
    <property type="match status" value="1"/>
</dbReference>
<evidence type="ECO:0000256" key="12">
    <source>
        <dbReference type="ARBA" id="ARBA00022723"/>
    </source>
</evidence>
<evidence type="ECO:0000256" key="13">
    <source>
        <dbReference type="ARBA" id="ARBA00022786"/>
    </source>
</evidence>
<name>A0A2A2JTK0_9BILA</name>
<dbReference type="EC" id="3.4.19.12" evidence="7"/>
<evidence type="ECO:0000256" key="4">
    <source>
        <dbReference type="ARBA" id="ARBA00004922"/>
    </source>
</evidence>
<feature type="compositionally biased region" description="Polar residues" evidence="25">
    <location>
        <begin position="2991"/>
        <end position="3003"/>
    </location>
</feature>
<dbReference type="InterPro" id="IPR004139">
    <property type="entry name" value="Glyco_trans_13"/>
</dbReference>
<dbReference type="Proteomes" id="UP000218231">
    <property type="component" value="Unassembled WGS sequence"/>
</dbReference>
<evidence type="ECO:0000256" key="26">
    <source>
        <dbReference type="SAM" id="Phobius"/>
    </source>
</evidence>
<comment type="pathway">
    <text evidence="4">Protein modification; protein glycosylation.</text>
</comment>
<gene>
    <name evidence="28" type="ORF">WR25_08330</name>
</gene>
<keyword evidence="16" id="KW-0735">Signal-anchor</keyword>
<keyword evidence="10" id="KW-0808">Transferase</keyword>
<keyword evidence="8" id="KW-0645">Protease</keyword>
<dbReference type="InterPro" id="IPR056850">
    <property type="entry name" value="ARM_UBP34_24_USP9X_Y"/>
</dbReference>
<evidence type="ECO:0000256" key="15">
    <source>
        <dbReference type="ARBA" id="ARBA00022807"/>
    </source>
</evidence>
<evidence type="ECO:0000256" key="1">
    <source>
        <dbReference type="ARBA" id="ARBA00000707"/>
    </source>
</evidence>
<dbReference type="PROSITE" id="PS00972">
    <property type="entry name" value="USP_1"/>
    <property type="match status" value="1"/>
</dbReference>
<feature type="region of interest" description="Disordered" evidence="25">
    <location>
        <begin position="469"/>
        <end position="517"/>
    </location>
</feature>
<dbReference type="SUPFAM" id="SSF53448">
    <property type="entry name" value="Nucleotide-diphospho-sugar transferases"/>
    <property type="match status" value="1"/>
</dbReference>
<organism evidence="28 29">
    <name type="scientific">Diploscapter pachys</name>
    <dbReference type="NCBI Taxonomy" id="2018661"/>
    <lineage>
        <taxon>Eukaryota</taxon>
        <taxon>Metazoa</taxon>
        <taxon>Ecdysozoa</taxon>
        <taxon>Nematoda</taxon>
        <taxon>Chromadorea</taxon>
        <taxon>Rhabditida</taxon>
        <taxon>Rhabditina</taxon>
        <taxon>Rhabditomorpha</taxon>
        <taxon>Rhabditoidea</taxon>
        <taxon>Rhabditidae</taxon>
        <taxon>Diploscapter</taxon>
    </lineage>
</organism>
<dbReference type="STRING" id="2018661.A0A2A2JTK0"/>
<keyword evidence="12" id="KW-0479">Metal-binding</keyword>
<evidence type="ECO:0000256" key="17">
    <source>
        <dbReference type="ARBA" id="ARBA00022989"/>
    </source>
</evidence>
<keyword evidence="19 26" id="KW-0472">Membrane</keyword>
<evidence type="ECO:0000313" key="29">
    <source>
        <dbReference type="Proteomes" id="UP000218231"/>
    </source>
</evidence>
<evidence type="ECO:0000256" key="6">
    <source>
        <dbReference type="ARBA" id="ARBA00009085"/>
    </source>
</evidence>
<evidence type="ECO:0000256" key="10">
    <source>
        <dbReference type="ARBA" id="ARBA00022679"/>
    </source>
</evidence>
<dbReference type="GO" id="GO:0006487">
    <property type="term" value="P:protein N-linked glycosylation"/>
    <property type="evidence" value="ECO:0007669"/>
    <property type="project" value="TreeGrafter"/>
</dbReference>
<comment type="catalytic activity">
    <reaction evidence="1">
        <text>Thiol-dependent hydrolysis of ester, thioester, amide, peptide and isopeptide bonds formed by the C-terminal Gly of ubiquitin (a 76-residue protein attached to proteins as an intracellular targeting signal).</text>
        <dbReference type="EC" id="3.4.19.12"/>
    </reaction>
</comment>
<dbReference type="InterPro" id="IPR029044">
    <property type="entry name" value="Nucleotide-diphossugar_trans"/>
</dbReference>
<dbReference type="UniPathway" id="UPA00378"/>
<dbReference type="Gene3D" id="3.10.180.20">
    <property type="entry name" value="N-Acetylglucosaminyltransferase I, Domain 2"/>
    <property type="match status" value="1"/>
</dbReference>
<dbReference type="GO" id="GO:0000139">
    <property type="term" value="C:Golgi membrane"/>
    <property type="evidence" value="ECO:0007669"/>
    <property type="project" value="UniProtKB-SubCell"/>
</dbReference>
<evidence type="ECO:0000256" key="21">
    <source>
        <dbReference type="ARBA" id="ARBA00037706"/>
    </source>
</evidence>
<evidence type="ECO:0000256" key="3">
    <source>
        <dbReference type="ARBA" id="ARBA00004323"/>
    </source>
</evidence>
<keyword evidence="29" id="KW-1185">Reference proteome</keyword>
<dbReference type="InterPro" id="IPR001394">
    <property type="entry name" value="Peptidase_C19_UCH"/>
</dbReference>
<keyword evidence="14" id="KW-0378">Hydrolase</keyword>
<dbReference type="Gene3D" id="3.90.550.10">
    <property type="entry name" value="Spore Coat Polysaccharide Biosynthesis Protein SpsA, Chain A"/>
    <property type="match status" value="2"/>
</dbReference>
<dbReference type="PROSITE" id="PS00973">
    <property type="entry name" value="USP_2"/>
    <property type="match status" value="1"/>
</dbReference>
<evidence type="ECO:0000256" key="7">
    <source>
        <dbReference type="ARBA" id="ARBA00012759"/>
    </source>
</evidence>
<dbReference type="InterPro" id="IPR018200">
    <property type="entry name" value="USP_CS"/>
</dbReference>
<feature type="compositionally biased region" description="Low complexity" evidence="25">
    <location>
        <begin position="3053"/>
        <end position="3067"/>
    </location>
</feature>
<dbReference type="Gene3D" id="3.90.70.10">
    <property type="entry name" value="Cysteine proteinases"/>
    <property type="match status" value="1"/>
</dbReference>
<dbReference type="GO" id="GO:0016579">
    <property type="term" value="P:protein deubiquitination"/>
    <property type="evidence" value="ECO:0007669"/>
    <property type="project" value="InterPro"/>
</dbReference>
<dbReference type="Pfam" id="PF03071">
    <property type="entry name" value="GNT-I"/>
    <property type="match status" value="2"/>
</dbReference>
<feature type="compositionally biased region" description="Low complexity" evidence="25">
    <location>
        <begin position="2968"/>
        <end position="2986"/>
    </location>
</feature>
<evidence type="ECO:0000313" key="28">
    <source>
        <dbReference type="EMBL" id="PAV65001.1"/>
    </source>
</evidence>
<evidence type="ECO:0000256" key="18">
    <source>
        <dbReference type="ARBA" id="ARBA00023034"/>
    </source>
</evidence>
<dbReference type="SUPFAM" id="SSF54001">
    <property type="entry name" value="Cysteine proteinases"/>
    <property type="match status" value="1"/>
</dbReference>
<keyword evidence="11 26" id="KW-0812">Transmembrane</keyword>
<evidence type="ECO:0000256" key="8">
    <source>
        <dbReference type="ARBA" id="ARBA00022670"/>
    </source>
</evidence>
<evidence type="ECO:0000256" key="24">
    <source>
        <dbReference type="ARBA" id="ARBA00049421"/>
    </source>
</evidence>
<feature type="region of interest" description="Disordered" evidence="25">
    <location>
        <begin position="2952"/>
        <end position="3020"/>
    </location>
</feature>
<evidence type="ECO:0000256" key="11">
    <source>
        <dbReference type="ARBA" id="ARBA00022692"/>
    </source>
</evidence>
<comment type="similarity">
    <text evidence="5">Belongs to the glycosyltransferase 13 family.</text>
</comment>
<comment type="similarity">
    <text evidence="6">Belongs to the peptidase C19 family.</text>
</comment>
<dbReference type="PANTHER" id="PTHR10468">
    <property type="entry name" value="PROTEIN O-LINKED-MANNOSE BETA-1,2-N-ACETYLGLUCOSAMINYLTRANSFERASE 1/ALPHA-1,3-MANNOSYL-GLYCOPROTEIN 2-BETA-N-ACETYLGLUCOSAMINYLTRANSFERASE"/>
    <property type="match status" value="1"/>
</dbReference>
<evidence type="ECO:0000256" key="23">
    <source>
        <dbReference type="ARBA" id="ARBA00041712"/>
    </source>
</evidence>
<feature type="transmembrane region" description="Helical" evidence="26">
    <location>
        <begin position="20"/>
        <end position="40"/>
    </location>
</feature>
<accession>A0A2A2JTK0</accession>
<dbReference type="Pfam" id="PF25010">
    <property type="entry name" value="ARM_UBP24_USP9X-Y"/>
    <property type="match status" value="1"/>
</dbReference>
<evidence type="ECO:0000256" key="2">
    <source>
        <dbReference type="ARBA" id="ARBA00001936"/>
    </source>
</evidence>
<dbReference type="GO" id="GO:0003827">
    <property type="term" value="F:alpha-1,3-mannosylglycoprotein 2-beta-N-acetylglucosaminyltransferase activity"/>
    <property type="evidence" value="ECO:0007669"/>
    <property type="project" value="UniProtKB-EC"/>
</dbReference>
<feature type="compositionally biased region" description="Basic and acidic residues" evidence="25">
    <location>
        <begin position="489"/>
        <end position="498"/>
    </location>
</feature>
<dbReference type="InterPro" id="IPR016024">
    <property type="entry name" value="ARM-type_fold"/>
</dbReference>
<dbReference type="OrthoDB" id="440755at2759"/>
<evidence type="ECO:0000256" key="19">
    <source>
        <dbReference type="ARBA" id="ARBA00023136"/>
    </source>
</evidence>
<feature type="compositionally biased region" description="Low complexity" evidence="25">
    <location>
        <begin position="2389"/>
        <end position="2402"/>
    </location>
</feature>
<evidence type="ECO:0000256" key="20">
    <source>
        <dbReference type="ARBA" id="ARBA00023211"/>
    </source>
</evidence>
<evidence type="ECO:0000256" key="22">
    <source>
        <dbReference type="ARBA" id="ARBA00038949"/>
    </source>
</evidence>
<dbReference type="EC" id="2.4.1.101" evidence="22"/>
<keyword evidence="13" id="KW-0833">Ubl conjugation pathway</keyword>
<feature type="region of interest" description="Disordered" evidence="25">
    <location>
        <begin position="2379"/>
        <end position="2410"/>
    </location>
</feature>